<dbReference type="OrthoDB" id="3831012at2"/>
<feature type="region of interest" description="Disordered" evidence="1">
    <location>
        <begin position="30"/>
        <end position="56"/>
    </location>
</feature>
<dbReference type="RefSeq" id="WP_158441570.1">
    <property type="nucleotide sequence ID" value="NZ_SLWN01000028.1"/>
</dbReference>
<evidence type="ECO:0000313" key="3">
    <source>
        <dbReference type="Proteomes" id="UP000294508"/>
    </source>
</evidence>
<dbReference type="AlphaFoldDB" id="A0A4R2GRU2"/>
<dbReference type="EMBL" id="SLWN01000028">
    <property type="protein sequence ID" value="TCO12844.1"/>
    <property type="molecule type" value="Genomic_DNA"/>
</dbReference>
<reference evidence="2 3" key="1">
    <citation type="journal article" date="2015" name="Stand. Genomic Sci.">
        <title>Genomic Encyclopedia of Bacterial and Archaeal Type Strains, Phase III: the genomes of soil and plant-associated and newly described type strains.</title>
        <authorList>
            <person name="Whitman W.B."/>
            <person name="Woyke T."/>
            <person name="Klenk H.P."/>
            <person name="Zhou Y."/>
            <person name="Lilburn T.G."/>
            <person name="Beck B.J."/>
            <person name="De Vos P."/>
            <person name="Vandamme P."/>
            <person name="Eisen J.A."/>
            <person name="Garrity G."/>
            <person name="Hugenholtz P."/>
            <person name="Kyrpides N.C."/>
        </authorList>
    </citation>
    <scope>NUCLEOTIDE SEQUENCE [LARGE SCALE GENOMIC DNA]</scope>
    <source>
        <strain evidence="2 3">VKM Ac-2572</strain>
    </source>
</reference>
<protein>
    <submittedName>
        <fullName evidence="2">Uncharacterized protein</fullName>
    </submittedName>
</protein>
<sequence>MFGAPLTPDSIKAETAYRLERTKRAFWFARRRERPEQAGRPQPRRARHALRPTAAP</sequence>
<evidence type="ECO:0000256" key="1">
    <source>
        <dbReference type="SAM" id="MobiDB-lite"/>
    </source>
</evidence>
<comment type="caution">
    <text evidence="2">The sequence shown here is derived from an EMBL/GenBank/DDBJ whole genome shotgun (WGS) entry which is preliminary data.</text>
</comment>
<name>A0A4R2GRU2_9ACTN</name>
<keyword evidence="3" id="KW-1185">Reference proteome</keyword>
<dbReference type="Proteomes" id="UP000294508">
    <property type="component" value="Unassembled WGS sequence"/>
</dbReference>
<accession>A0A4R2GRU2</accession>
<gene>
    <name evidence="2" type="ORF">EV652_12815</name>
</gene>
<evidence type="ECO:0000313" key="2">
    <source>
        <dbReference type="EMBL" id="TCO12844.1"/>
    </source>
</evidence>
<proteinExistence type="predicted"/>
<organism evidence="2 3">
    <name type="scientific">Kribbella steppae</name>
    <dbReference type="NCBI Taxonomy" id="2512223"/>
    <lineage>
        <taxon>Bacteria</taxon>
        <taxon>Bacillati</taxon>
        <taxon>Actinomycetota</taxon>
        <taxon>Actinomycetes</taxon>
        <taxon>Propionibacteriales</taxon>
        <taxon>Kribbellaceae</taxon>
        <taxon>Kribbella</taxon>
    </lineage>
</organism>